<evidence type="ECO:0000256" key="8">
    <source>
        <dbReference type="ARBA" id="ARBA00044876"/>
    </source>
</evidence>
<feature type="transmembrane region" description="Helical" evidence="25">
    <location>
        <begin position="363"/>
        <end position="384"/>
    </location>
</feature>
<evidence type="ECO:0000256" key="12">
    <source>
        <dbReference type="ARBA" id="ARBA00044891"/>
    </source>
</evidence>
<feature type="transmembrane region" description="Helical" evidence="25">
    <location>
        <begin position="67"/>
        <end position="87"/>
    </location>
</feature>
<evidence type="ECO:0000256" key="16">
    <source>
        <dbReference type="ARBA" id="ARBA00044900"/>
    </source>
</evidence>
<feature type="transmembrane region" description="Helical" evidence="25">
    <location>
        <begin position="126"/>
        <end position="148"/>
    </location>
</feature>
<feature type="transmembrane region" description="Helical" evidence="25">
    <location>
        <begin position="26"/>
        <end position="43"/>
    </location>
</feature>
<comment type="catalytic activity">
    <reaction evidence="13">
        <text>L-alpha-aminoacyl-L-lysine(out) = L-alpha-aminoacyl-L-lysine(in)</text>
        <dbReference type="Rhea" id="RHEA:79383"/>
        <dbReference type="ChEBI" id="CHEBI:229966"/>
    </reaction>
</comment>
<evidence type="ECO:0000256" key="6">
    <source>
        <dbReference type="ARBA" id="ARBA00023136"/>
    </source>
</evidence>
<evidence type="ECO:0000256" key="1">
    <source>
        <dbReference type="ARBA" id="ARBA00004155"/>
    </source>
</evidence>
<reference evidence="27" key="1">
    <citation type="submission" date="2021-01" db="EMBL/GenBank/DDBJ databases">
        <authorList>
            <person name="Corre E."/>
            <person name="Pelletier E."/>
            <person name="Niang G."/>
            <person name="Scheremetjew M."/>
            <person name="Finn R."/>
            <person name="Kale V."/>
            <person name="Holt S."/>
            <person name="Cochrane G."/>
            <person name="Meng A."/>
            <person name="Brown T."/>
            <person name="Cohen L."/>
        </authorList>
    </citation>
    <scope>NUCLEOTIDE SEQUENCE</scope>
    <source>
        <strain evidence="27">NY070348D</strain>
    </source>
</reference>
<comment type="catalytic activity">
    <reaction evidence="17">
        <text>L-arginyl-glycine(out) = L-arginyl-glycine(in)</text>
        <dbReference type="Rhea" id="RHEA:79391"/>
        <dbReference type="ChEBI" id="CHEBI:229955"/>
    </reaction>
</comment>
<feature type="transmembrane region" description="Helical" evidence="25">
    <location>
        <begin position="253"/>
        <end position="272"/>
    </location>
</feature>
<feature type="transmembrane region" description="Helical" evidence="25">
    <location>
        <begin position="338"/>
        <end position="357"/>
    </location>
</feature>
<accession>A0A7S2W3W5</accession>
<dbReference type="PANTHER" id="PTHR23512">
    <property type="entry name" value="MAJOR FACILITATOR SUPERFAMILY DOMAIN-CONTAINING PROTEIN 1"/>
    <property type="match status" value="1"/>
</dbReference>
<feature type="transmembrane region" description="Helical" evidence="25">
    <location>
        <begin position="160"/>
        <end position="184"/>
    </location>
</feature>
<evidence type="ECO:0000256" key="19">
    <source>
        <dbReference type="ARBA" id="ARBA00044919"/>
    </source>
</evidence>
<keyword evidence="3" id="KW-0813">Transport</keyword>
<protein>
    <recommendedName>
        <fullName evidence="21">Lysosomal dipeptide transporter MFSD1</fullName>
    </recommendedName>
    <alternativeName>
        <fullName evidence="22">Major facilitator superfamily domain-containing protein 1</fullName>
    </alternativeName>
</protein>
<sequence length="458" mass="49680">MKKGRLETISVEASYEKAGPSPWSKWCVLAAALVVEAGGAYVLDIPSATHNELEVHFSSTGTMPFEYFFNLMYSTYSFPSIVVPLIFGRISDKFGDVILYPICNFMLLIGAAGVACGVQANSEILVLVSRAIFGIGLTGSFLLNNVLVSKWFQKEGESNHSYLALAMALLVAASRLGTAINNLVSPRLGEHVSIQFAYWFGVIICACGALCSLFISSMESKRRAYRAQASQADIELSTAPTSMRQSLWQNIRAYPLMFWLLLTLISSFYGVLAASNNVLSAYLIERLCNGECCMAGKTCPAEYKAQNTASILMNIPVVFAIVLGPLVGLGIDRLGHATLLIVSSTCLLCVEFALFTFSSAPVSVGLVFEGLSYTIFVTAAWPCVPKIVDNSMIGLAFALIASGYSIAFTVLPICVSAFRSAYTSYESVQLLFFALSCFTLCVSIYFYLVNHGKGKILR</sequence>
<dbReference type="AlphaFoldDB" id="A0A7S2W3W5"/>
<feature type="transmembrane region" description="Helical" evidence="25">
    <location>
        <begin position="99"/>
        <end position="120"/>
    </location>
</feature>
<evidence type="ECO:0000256" key="20">
    <source>
        <dbReference type="ARBA" id="ARBA00044924"/>
    </source>
</evidence>
<comment type="subcellular location">
    <subcellularLocation>
        <location evidence="1">Lysosome membrane</location>
        <topology evidence="1">Multi-pass membrane protein</topology>
    </subcellularLocation>
</comment>
<comment type="catalytic activity">
    <reaction evidence="12">
        <text>L-lysyl-L-alpha-amino acid(out) = L-lysyl-L-alpha-amino acid(in)</text>
        <dbReference type="Rhea" id="RHEA:79387"/>
        <dbReference type="ChEBI" id="CHEBI:229965"/>
    </reaction>
</comment>
<dbReference type="SUPFAM" id="SSF103473">
    <property type="entry name" value="MFS general substrate transporter"/>
    <property type="match status" value="1"/>
</dbReference>
<dbReference type="Gene3D" id="1.20.1250.20">
    <property type="entry name" value="MFS general substrate transporter like domains"/>
    <property type="match status" value="1"/>
</dbReference>
<keyword evidence="5 25" id="KW-1133">Transmembrane helix</keyword>
<feature type="transmembrane region" description="Helical" evidence="25">
    <location>
        <begin position="311"/>
        <end position="331"/>
    </location>
</feature>
<comment type="catalytic activity">
    <reaction evidence="18">
        <text>L-histidyl-L-alpha-amino acid(out) = L-histidyl-L-alpha-amino acid(in)</text>
        <dbReference type="Rhea" id="RHEA:79379"/>
        <dbReference type="ChEBI" id="CHEBI:229964"/>
    </reaction>
</comment>
<evidence type="ECO:0000256" key="10">
    <source>
        <dbReference type="ARBA" id="ARBA00044881"/>
    </source>
</evidence>
<dbReference type="GO" id="GO:0005765">
    <property type="term" value="C:lysosomal membrane"/>
    <property type="evidence" value="ECO:0007669"/>
    <property type="project" value="UniProtKB-SubCell"/>
</dbReference>
<evidence type="ECO:0000256" key="25">
    <source>
        <dbReference type="SAM" id="Phobius"/>
    </source>
</evidence>
<keyword evidence="6 25" id="KW-0472">Membrane</keyword>
<organism evidence="27">
    <name type="scientific">Mucochytrium quahogii</name>
    <dbReference type="NCBI Taxonomy" id="96639"/>
    <lineage>
        <taxon>Eukaryota</taxon>
        <taxon>Sar</taxon>
        <taxon>Stramenopiles</taxon>
        <taxon>Bigyra</taxon>
        <taxon>Labyrinthulomycetes</taxon>
        <taxon>Thraustochytrida</taxon>
        <taxon>Thraustochytriidae</taxon>
        <taxon>Mucochytrium</taxon>
    </lineage>
</organism>
<name>A0A7S2W3W5_9STRA</name>
<evidence type="ECO:0000256" key="14">
    <source>
        <dbReference type="ARBA" id="ARBA00044898"/>
    </source>
</evidence>
<dbReference type="InterPro" id="IPR011701">
    <property type="entry name" value="MFS"/>
</dbReference>
<evidence type="ECO:0000256" key="24">
    <source>
        <dbReference type="ARBA" id="ARBA00046376"/>
    </source>
</evidence>
<dbReference type="InterPro" id="IPR020846">
    <property type="entry name" value="MFS_dom"/>
</dbReference>
<dbReference type="InterPro" id="IPR036259">
    <property type="entry name" value="MFS_trans_sf"/>
</dbReference>
<evidence type="ECO:0000256" key="2">
    <source>
        <dbReference type="ARBA" id="ARBA00008335"/>
    </source>
</evidence>
<feature type="transmembrane region" description="Helical" evidence="25">
    <location>
        <begin position="396"/>
        <end position="418"/>
    </location>
</feature>
<comment type="subunit">
    <text evidence="24">Homodimer. Interacts with lysosomal protein GLMP (via lumenal domain); the interaction starts while both proteins are still in the endoplasmic reticulum and is required for stabilization of MFSD1 in lysosomes but has no direct effect on its targeting to lysosomes or transporter activity.</text>
</comment>
<evidence type="ECO:0000259" key="26">
    <source>
        <dbReference type="PROSITE" id="PS50850"/>
    </source>
</evidence>
<keyword evidence="7" id="KW-0458">Lysosome</keyword>
<evidence type="ECO:0000256" key="7">
    <source>
        <dbReference type="ARBA" id="ARBA00023228"/>
    </source>
</evidence>
<dbReference type="PROSITE" id="PS50850">
    <property type="entry name" value="MFS"/>
    <property type="match status" value="1"/>
</dbReference>
<evidence type="ECO:0000256" key="15">
    <source>
        <dbReference type="ARBA" id="ARBA00044899"/>
    </source>
</evidence>
<dbReference type="EMBL" id="HBHK01002638">
    <property type="protein sequence ID" value="CAD9665995.1"/>
    <property type="molecule type" value="Transcribed_RNA"/>
</dbReference>
<comment type="catalytic activity">
    <reaction evidence="8">
        <text>L-lysyl-L-alanine(out) = L-lysyl-L-alanine(in)</text>
        <dbReference type="Rhea" id="RHEA:79399"/>
        <dbReference type="ChEBI" id="CHEBI:229954"/>
    </reaction>
</comment>
<evidence type="ECO:0000256" key="9">
    <source>
        <dbReference type="ARBA" id="ARBA00044878"/>
    </source>
</evidence>
<evidence type="ECO:0000256" key="18">
    <source>
        <dbReference type="ARBA" id="ARBA00044912"/>
    </source>
</evidence>
<evidence type="ECO:0000313" key="27">
    <source>
        <dbReference type="EMBL" id="CAD9665995.1"/>
    </source>
</evidence>
<gene>
    <name evidence="27" type="ORF">QSP1433_LOCUS1560</name>
</gene>
<dbReference type="Pfam" id="PF07690">
    <property type="entry name" value="MFS_1"/>
    <property type="match status" value="1"/>
</dbReference>
<evidence type="ECO:0000256" key="22">
    <source>
        <dbReference type="ARBA" id="ARBA00045018"/>
    </source>
</evidence>
<comment type="catalytic activity">
    <reaction evidence="11">
        <text>L-alpha-aminoacyl-L-histidine(out) = L-alpha-aminoacyl-L-histidine(in)</text>
        <dbReference type="Rhea" id="RHEA:79375"/>
        <dbReference type="ChEBI" id="CHEBI:229967"/>
    </reaction>
</comment>
<comment type="catalytic activity">
    <reaction evidence="10">
        <text>L-alpha-aminoacyl-L-arginine(out) = L-alpha-aminoacyl-L-arginine(in)</text>
        <dbReference type="Rhea" id="RHEA:79367"/>
        <dbReference type="ChEBI" id="CHEBI:229968"/>
    </reaction>
</comment>
<feature type="transmembrane region" description="Helical" evidence="25">
    <location>
        <begin position="430"/>
        <end position="449"/>
    </location>
</feature>
<keyword evidence="4 25" id="KW-0812">Transmembrane</keyword>
<feature type="transmembrane region" description="Helical" evidence="25">
    <location>
        <begin position="196"/>
        <end position="216"/>
    </location>
</feature>
<evidence type="ECO:0000256" key="21">
    <source>
        <dbReference type="ARBA" id="ARBA00044985"/>
    </source>
</evidence>
<comment type="catalytic activity">
    <reaction evidence="19">
        <text>L-alanyl-L-lysine(out) = L-alanyl-L-lysine(in)</text>
        <dbReference type="Rhea" id="RHEA:79415"/>
        <dbReference type="ChEBI" id="CHEBI:192470"/>
    </reaction>
</comment>
<comment type="catalytic activity">
    <reaction evidence="14">
        <text>L-aspartyl-L-lysine(out) = L-aspartyl-L-lysine(in)</text>
        <dbReference type="Rhea" id="RHEA:79411"/>
        <dbReference type="ChEBI" id="CHEBI:229953"/>
    </reaction>
</comment>
<comment type="catalytic activity">
    <reaction evidence="15">
        <text>L-arginyl-L-alpha-amino acid(out) = L-arginyl-L-alpha-amino acid(in)</text>
        <dbReference type="Rhea" id="RHEA:79371"/>
        <dbReference type="ChEBI" id="CHEBI:84315"/>
    </reaction>
</comment>
<proteinExistence type="inferred from homology"/>
<comment type="catalytic activity">
    <reaction evidence="9">
        <text>L-histidyl-glycine(out) = L-histidyl-glycine(in)</text>
        <dbReference type="Rhea" id="RHEA:79395"/>
        <dbReference type="ChEBI" id="CHEBI:229957"/>
    </reaction>
</comment>
<evidence type="ECO:0000256" key="13">
    <source>
        <dbReference type="ARBA" id="ARBA00044893"/>
    </source>
</evidence>
<dbReference type="InterPro" id="IPR052187">
    <property type="entry name" value="MFSD1"/>
</dbReference>
<feature type="domain" description="Major facilitator superfamily (MFS) profile" evidence="26">
    <location>
        <begin position="25"/>
        <end position="453"/>
    </location>
</feature>
<evidence type="ECO:0000256" key="4">
    <source>
        <dbReference type="ARBA" id="ARBA00022692"/>
    </source>
</evidence>
<evidence type="ECO:0000256" key="17">
    <source>
        <dbReference type="ARBA" id="ARBA00044903"/>
    </source>
</evidence>
<dbReference type="GO" id="GO:0022857">
    <property type="term" value="F:transmembrane transporter activity"/>
    <property type="evidence" value="ECO:0007669"/>
    <property type="project" value="InterPro"/>
</dbReference>
<evidence type="ECO:0000256" key="3">
    <source>
        <dbReference type="ARBA" id="ARBA00022448"/>
    </source>
</evidence>
<evidence type="ECO:0000256" key="23">
    <source>
        <dbReference type="ARBA" id="ARBA00045709"/>
    </source>
</evidence>
<comment type="catalytic activity">
    <reaction evidence="20">
        <text>L-lysyl-glycine(out) = L-lysyl-glycine(in)</text>
        <dbReference type="Rhea" id="RHEA:79407"/>
        <dbReference type="ChEBI" id="CHEBI:191202"/>
    </reaction>
</comment>
<evidence type="ECO:0000256" key="11">
    <source>
        <dbReference type="ARBA" id="ARBA00044884"/>
    </source>
</evidence>
<evidence type="ECO:0000256" key="5">
    <source>
        <dbReference type="ARBA" id="ARBA00022989"/>
    </source>
</evidence>
<comment type="function">
    <text evidence="23">Lysosomal dipeptide uniporter that selectively exports lysine, arginine or histidine-containing dipeptides with a net positive charge from the lysosome lumen into the cytosol. Could play a role in a specific type of protein O-glycosylation indirectly regulating macrophages migration and tissue invasion. Also essential for liver homeostasis.</text>
</comment>
<dbReference type="PANTHER" id="PTHR23512:SF3">
    <property type="entry name" value="MAJOR FACILITATOR SUPERFAMILY DOMAIN-CONTAINING PROTEIN 1"/>
    <property type="match status" value="1"/>
</dbReference>
<comment type="catalytic activity">
    <reaction evidence="16">
        <text>L-lysyl-L-lysine(out) = L-lysyl-L-lysine(in)</text>
        <dbReference type="Rhea" id="RHEA:79403"/>
        <dbReference type="ChEBI" id="CHEBI:229956"/>
    </reaction>
</comment>
<comment type="similarity">
    <text evidence="2">Belongs to the major facilitator superfamily.</text>
</comment>